<feature type="domain" description="ABC transmembrane type-1" evidence="11">
    <location>
        <begin position="79"/>
        <end position="286"/>
    </location>
</feature>
<keyword evidence="5 10" id="KW-0592">Phosphate transport</keyword>
<dbReference type="CDD" id="cd06261">
    <property type="entry name" value="TM_PBP2"/>
    <property type="match status" value="1"/>
</dbReference>
<name>A0A4P7BYN8_9GAMM</name>
<dbReference type="OrthoDB" id="9785113at2"/>
<keyword evidence="4" id="KW-1003">Cell membrane</keyword>
<feature type="transmembrane region" description="Helical" evidence="9">
    <location>
        <begin position="267"/>
        <end position="289"/>
    </location>
</feature>
<feature type="transmembrane region" description="Helical" evidence="9">
    <location>
        <begin position="20"/>
        <end position="42"/>
    </location>
</feature>
<evidence type="ECO:0000313" key="13">
    <source>
        <dbReference type="Proteomes" id="UP000294325"/>
    </source>
</evidence>
<keyword evidence="6 9" id="KW-0812">Transmembrane</keyword>
<keyword evidence="3 9" id="KW-0813">Transport</keyword>
<feature type="transmembrane region" description="Helical" evidence="9">
    <location>
        <begin position="119"/>
        <end position="143"/>
    </location>
</feature>
<evidence type="ECO:0000259" key="11">
    <source>
        <dbReference type="PROSITE" id="PS50928"/>
    </source>
</evidence>
<evidence type="ECO:0000256" key="1">
    <source>
        <dbReference type="ARBA" id="ARBA00004651"/>
    </source>
</evidence>
<feature type="transmembrane region" description="Helical" evidence="9">
    <location>
        <begin position="155"/>
        <end position="176"/>
    </location>
</feature>
<evidence type="ECO:0000256" key="7">
    <source>
        <dbReference type="ARBA" id="ARBA00022989"/>
    </source>
</evidence>
<evidence type="ECO:0000313" key="12">
    <source>
        <dbReference type="EMBL" id="QBQ55303.1"/>
    </source>
</evidence>
<organism evidence="12 13">
    <name type="scientific">Nitrosococcus wardiae</name>
    <dbReference type="NCBI Taxonomy" id="1814290"/>
    <lineage>
        <taxon>Bacteria</taxon>
        <taxon>Pseudomonadati</taxon>
        <taxon>Pseudomonadota</taxon>
        <taxon>Gammaproteobacteria</taxon>
        <taxon>Chromatiales</taxon>
        <taxon>Chromatiaceae</taxon>
        <taxon>Nitrosococcus</taxon>
    </lineage>
</organism>
<dbReference type="KEGG" id="nwr:E3U44_12870"/>
<evidence type="ECO:0000256" key="9">
    <source>
        <dbReference type="RuleBase" id="RU363032"/>
    </source>
</evidence>
<evidence type="ECO:0000256" key="5">
    <source>
        <dbReference type="ARBA" id="ARBA00022592"/>
    </source>
</evidence>
<dbReference type="Proteomes" id="UP000294325">
    <property type="component" value="Chromosome"/>
</dbReference>
<sequence>MISSRNNILSPWRNDRLLAWCLRGCASIAGLIILLIIGFLVLEAIPALQQVGVSKFFFDRGWHPSSLASEGHFNLAPMLAGTLGAAGGAILLAAPLGIGAALFCHYYAPPFLARLYRRLIELLAGIPSVIYGLWGLVVLVPLIRQLEPPGPSLLAGILILALMILPTIALLADAALAGIPREYTQGAAALGFSRFSLIWHVALPAAKSGLLTGILLGTMRALGETMAVLMVCGNVVQVPGNLFEPIRTLTANIALEMAYAMGDHRSALFVSGLLLMALVMALITIVEILKPKSSL</sequence>
<comment type="caution">
    <text evidence="10">Lacks conserved residue(s) required for the propagation of feature annotation.</text>
</comment>
<comment type="similarity">
    <text evidence="2 10">Belongs to the binding-protein-dependent transport system permease family. CysTW subfamily.</text>
</comment>
<dbReference type="EMBL" id="CP038033">
    <property type="protein sequence ID" value="QBQ55303.1"/>
    <property type="molecule type" value="Genomic_DNA"/>
</dbReference>
<dbReference type="Pfam" id="PF00528">
    <property type="entry name" value="BPD_transp_1"/>
    <property type="match status" value="1"/>
</dbReference>
<protein>
    <recommendedName>
        <fullName evidence="10">Phosphate transport system permease protein</fullName>
    </recommendedName>
</protein>
<keyword evidence="8 9" id="KW-0472">Membrane</keyword>
<dbReference type="GO" id="GO:0005886">
    <property type="term" value="C:plasma membrane"/>
    <property type="evidence" value="ECO:0007669"/>
    <property type="project" value="UniProtKB-SubCell"/>
</dbReference>
<dbReference type="InterPro" id="IPR000515">
    <property type="entry name" value="MetI-like"/>
</dbReference>
<keyword evidence="10" id="KW-0997">Cell inner membrane</keyword>
<evidence type="ECO:0000256" key="8">
    <source>
        <dbReference type="ARBA" id="ARBA00023136"/>
    </source>
</evidence>
<dbReference type="PANTHER" id="PTHR30425:SF1">
    <property type="entry name" value="PHOSPHATE TRANSPORT SYSTEM PERMEASE PROTEIN PSTC"/>
    <property type="match status" value="1"/>
</dbReference>
<dbReference type="InterPro" id="IPR011864">
    <property type="entry name" value="Phosphate_PstC"/>
</dbReference>
<keyword evidence="7 9" id="KW-1133">Transmembrane helix</keyword>
<dbReference type="PANTHER" id="PTHR30425">
    <property type="entry name" value="PHOSPHATE TRANSPORT SYSTEM PERMEASE PROTEIN PST"/>
    <property type="match status" value="1"/>
</dbReference>
<evidence type="ECO:0000256" key="4">
    <source>
        <dbReference type="ARBA" id="ARBA00022475"/>
    </source>
</evidence>
<evidence type="ECO:0000256" key="3">
    <source>
        <dbReference type="ARBA" id="ARBA00022448"/>
    </source>
</evidence>
<evidence type="ECO:0000256" key="2">
    <source>
        <dbReference type="ARBA" id="ARBA00007069"/>
    </source>
</evidence>
<dbReference type="GO" id="GO:0006817">
    <property type="term" value="P:phosphate ion transport"/>
    <property type="evidence" value="ECO:0007669"/>
    <property type="project" value="UniProtKB-KW"/>
</dbReference>
<reference evidence="12 13" key="1">
    <citation type="submission" date="2019-03" db="EMBL/GenBank/DDBJ databases">
        <title>The genome sequence of Nitrosococcus wardiae strain D1FHST reveals the archetypal metabolic capacity of ammonia-oxidizing Gammaproteobacteria.</title>
        <authorList>
            <person name="Wang L."/>
            <person name="Lim C.K."/>
            <person name="Hanson T.E."/>
            <person name="Dang H."/>
            <person name="Klotz M.G."/>
        </authorList>
    </citation>
    <scope>NUCLEOTIDE SEQUENCE [LARGE SCALE GENOMIC DNA]</scope>
    <source>
        <strain evidence="12 13">D1FHS</strain>
    </source>
</reference>
<proteinExistence type="inferred from homology"/>
<dbReference type="NCBIfam" id="TIGR02138">
    <property type="entry name" value="phosphate_pstC"/>
    <property type="match status" value="1"/>
</dbReference>
<gene>
    <name evidence="12" type="primary">pstC</name>
    <name evidence="12" type="ORF">E3U44_12870</name>
</gene>
<evidence type="ECO:0000256" key="10">
    <source>
        <dbReference type="RuleBase" id="RU363054"/>
    </source>
</evidence>
<dbReference type="InterPro" id="IPR051124">
    <property type="entry name" value="Phosphate_Transport_Permease"/>
</dbReference>
<accession>A0A4P7BYN8</accession>
<comment type="function">
    <text evidence="10">Part of the binding-protein-dependent transport system for phosphate; probably responsible for the translocation of the substrate across the membrane.</text>
</comment>
<dbReference type="InterPro" id="IPR035906">
    <property type="entry name" value="MetI-like_sf"/>
</dbReference>
<evidence type="ECO:0000256" key="6">
    <source>
        <dbReference type="ARBA" id="ARBA00022692"/>
    </source>
</evidence>
<dbReference type="AlphaFoldDB" id="A0A4P7BYN8"/>
<dbReference type="GO" id="GO:0005315">
    <property type="term" value="F:phosphate transmembrane transporter activity"/>
    <property type="evidence" value="ECO:0007669"/>
    <property type="project" value="InterPro"/>
</dbReference>
<feature type="transmembrane region" description="Helical" evidence="9">
    <location>
        <begin position="83"/>
        <end position="107"/>
    </location>
</feature>
<dbReference type="Gene3D" id="1.10.3720.10">
    <property type="entry name" value="MetI-like"/>
    <property type="match status" value="1"/>
</dbReference>
<dbReference type="SUPFAM" id="SSF161098">
    <property type="entry name" value="MetI-like"/>
    <property type="match status" value="1"/>
</dbReference>
<comment type="subcellular location">
    <subcellularLocation>
        <location evidence="10">Cell inner membrane</location>
        <topology evidence="10">Multi-pass membrane protein</topology>
    </subcellularLocation>
    <subcellularLocation>
        <location evidence="1 9">Cell membrane</location>
        <topology evidence="1 9">Multi-pass membrane protein</topology>
    </subcellularLocation>
</comment>
<dbReference type="PROSITE" id="PS50928">
    <property type="entry name" value="ABC_TM1"/>
    <property type="match status" value="1"/>
</dbReference>
<keyword evidence="13" id="KW-1185">Reference proteome</keyword>